<evidence type="ECO:0000313" key="7">
    <source>
        <dbReference type="EMBL" id="HDQ99322.1"/>
    </source>
</evidence>
<keyword evidence="2 4" id="KW-0479">Metal-binding</keyword>
<protein>
    <recommendedName>
        <fullName evidence="4 5">Phosphopentomutase</fullName>
        <ecNumber evidence="4 5">5.4.2.7</ecNumber>
    </recommendedName>
    <alternativeName>
        <fullName evidence="4">Phosphodeoxyribomutase</fullName>
    </alternativeName>
</protein>
<dbReference type="GO" id="GO:0008973">
    <property type="term" value="F:phosphopentomutase activity"/>
    <property type="evidence" value="ECO:0007669"/>
    <property type="project" value="UniProtKB-UniRule"/>
</dbReference>
<feature type="binding site" evidence="4">
    <location>
        <position position="326"/>
    </location>
    <ligand>
        <name>Mn(2+)</name>
        <dbReference type="ChEBI" id="CHEBI:29035"/>
        <label>1</label>
    </ligand>
</feature>
<evidence type="ECO:0000256" key="5">
    <source>
        <dbReference type="NCBIfam" id="TIGR01696"/>
    </source>
</evidence>
<dbReference type="EMBL" id="DSBX01000131">
    <property type="protein sequence ID" value="HDQ99322.1"/>
    <property type="molecule type" value="Genomic_DNA"/>
</dbReference>
<dbReference type="SUPFAM" id="SSF143856">
    <property type="entry name" value="DeoB insert domain-like"/>
    <property type="match status" value="1"/>
</dbReference>
<dbReference type="Gene3D" id="3.40.720.10">
    <property type="entry name" value="Alkaline Phosphatase, subunit A"/>
    <property type="match status" value="1"/>
</dbReference>
<dbReference type="CDD" id="cd16009">
    <property type="entry name" value="PPM"/>
    <property type="match status" value="1"/>
</dbReference>
<feature type="binding site" evidence="4">
    <location>
        <position position="284"/>
    </location>
    <ligand>
        <name>Mn(2+)</name>
        <dbReference type="ChEBI" id="CHEBI:29035"/>
        <label>2</label>
    </ligand>
</feature>
<dbReference type="GO" id="GO:0006018">
    <property type="term" value="P:2-deoxyribose 1-phosphate catabolic process"/>
    <property type="evidence" value="ECO:0007669"/>
    <property type="project" value="UniProtKB-UniRule"/>
</dbReference>
<dbReference type="GO" id="GO:0005829">
    <property type="term" value="C:cytosol"/>
    <property type="evidence" value="ECO:0007669"/>
    <property type="project" value="TreeGrafter"/>
</dbReference>
<feature type="binding site" evidence="4">
    <location>
        <position position="325"/>
    </location>
    <ligand>
        <name>Mn(2+)</name>
        <dbReference type="ChEBI" id="CHEBI:29035"/>
        <label>1</label>
    </ligand>
</feature>
<sequence length="394" mass="42291">MLSHRAVVLVLDGVGCGELPDAASYGDAGSNTLGNLARAVGGLRLPNLGRLGLGHITDILGVPPASRPAGGHGRMAEASAGKDSTTGHWELAGLVTDRPFDRFPGGFPAEFIRRFEAAIGRTTLGNVAESGTAIIARLGDEHLRTGRPIVYTSADSVFQVAAHEEVIPVEELYRICAVARRMLDREARVGRVIARPFTGRDGEYRRTPRRRDFSLPPHGPTLLDRAREAGHPVVVIGKVDELFAGQGFTESHHTVDNDAALDATLAALGRLDSGLVFVNLVQFDMDWGHRNDPAGFARGLEAFDARLPEVLERLRPGDLLFLTADHGNDPTTASTDHSREYVPLLCVGPGVRPGVDLGTRPTFADLGRTAAAHLGVRPLKHGRSFIELITEVHP</sequence>
<comment type="cofactor">
    <cofactor evidence="4">
        <name>Mn(2+)</name>
        <dbReference type="ChEBI" id="CHEBI:29035"/>
    </cofactor>
    <text evidence="4">Binds 2 manganese ions.</text>
</comment>
<comment type="function">
    <text evidence="4">Isomerase that catalyzes the conversion of deoxy-ribose 1-phosphate (dRib-1-P) and ribose 1-phosphate (Rib-1-P) to deoxy-ribose 5-phosphate (dRib-5-P) and ribose 5-phosphate (Rib-5-P), respectively.</text>
</comment>
<comment type="similarity">
    <text evidence="1 4">Belongs to the phosphopentomutase family.</text>
</comment>
<comment type="pathway">
    <text evidence="4">Carbohydrate degradation; 2-deoxy-D-ribose 1-phosphate degradation; D-glyceraldehyde 3-phosphate and acetaldehyde from 2-deoxy-alpha-D-ribose 1-phosphate: step 1/2.</text>
</comment>
<dbReference type="EC" id="5.4.2.7" evidence="4 5"/>
<proteinExistence type="inferred from homology"/>
<dbReference type="PANTHER" id="PTHR21110:SF0">
    <property type="entry name" value="PHOSPHOPENTOMUTASE"/>
    <property type="match status" value="1"/>
</dbReference>
<gene>
    <name evidence="4" type="primary">deoB</name>
    <name evidence="7" type="ORF">ENN51_03430</name>
</gene>
<name>A0A7V0XEQ4_UNCW3</name>
<dbReference type="AlphaFoldDB" id="A0A7V0XEQ4"/>
<comment type="caution">
    <text evidence="7">The sequence shown here is derived from an EMBL/GenBank/DDBJ whole genome shotgun (WGS) entry which is preliminary data.</text>
</comment>
<evidence type="ECO:0000259" key="6">
    <source>
        <dbReference type="Pfam" id="PF01676"/>
    </source>
</evidence>
<comment type="subcellular location">
    <subcellularLocation>
        <location evidence="4">Cytoplasm</location>
    </subcellularLocation>
</comment>
<evidence type="ECO:0000256" key="1">
    <source>
        <dbReference type="ARBA" id="ARBA00010373"/>
    </source>
</evidence>
<dbReference type="NCBIfam" id="NF003766">
    <property type="entry name" value="PRK05362.1"/>
    <property type="match status" value="1"/>
</dbReference>
<dbReference type="Proteomes" id="UP000885672">
    <property type="component" value="Unassembled WGS sequence"/>
</dbReference>
<dbReference type="GO" id="GO:0030145">
    <property type="term" value="F:manganese ion binding"/>
    <property type="evidence" value="ECO:0007669"/>
    <property type="project" value="UniProtKB-UniRule"/>
</dbReference>
<dbReference type="InterPro" id="IPR017850">
    <property type="entry name" value="Alkaline_phosphatase_core_sf"/>
</dbReference>
<dbReference type="GO" id="GO:0006015">
    <property type="term" value="P:5-phosphoribose 1-diphosphate biosynthetic process"/>
    <property type="evidence" value="ECO:0007669"/>
    <property type="project" value="UniProtKB-UniPathway"/>
</dbReference>
<keyword evidence="3 4" id="KW-0464">Manganese</keyword>
<keyword evidence="4" id="KW-0963">Cytoplasm</keyword>
<dbReference type="InterPro" id="IPR024052">
    <property type="entry name" value="Phosphopentomutase_DeoB_cap_sf"/>
</dbReference>
<dbReference type="GO" id="GO:0000287">
    <property type="term" value="F:magnesium ion binding"/>
    <property type="evidence" value="ECO:0007669"/>
    <property type="project" value="UniProtKB-UniRule"/>
</dbReference>
<keyword evidence="4 7" id="KW-0413">Isomerase</keyword>
<dbReference type="Pfam" id="PF01676">
    <property type="entry name" value="Metalloenzyme"/>
    <property type="match status" value="1"/>
</dbReference>
<evidence type="ECO:0000256" key="2">
    <source>
        <dbReference type="ARBA" id="ARBA00022723"/>
    </source>
</evidence>
<dbReference type="PIRSF" id="PIRSF001491">
    <property type="entry name" value="Ppentomutase"/>
    <property type="match status" value="1"/>
</dbReference>
<evidence type="ECO:0000256" key="4">
    <source>
        <dbReference type="HAMAP-Rule" id="MF_00740"/>
    </source>
</evidence>
<feature type="domain" description="Metalloenzyme" evidence="6">
    <location>
        <begin position="5"/>
        <end position="376"/>
    </location>
</feature>
<dbReference type="GO" id="GO:0009117">
    <property type="term" value="P:nucleotide metabolic process"/>
    <property type="evidence" value="ECO:0007669"/>
    <property type="project" value="UniProtKB-UniRule"/>
</dbReference>
<reference evidence="7" key="1">
    <citation type="journal article" date="2020" name="mSystems">
        <title>Genome- and Community-Level Interaction Insights into Carbon Utilization and Element Cycling Functions of Hydrothermarchaeota in Hydrothermal Sediment.</title>
        <authorList>
            <person name="Zhou Z."/>
            <person name="Liu Y."/>
            <person name="Xu W."/>
            <person name="Pan J."/>
            <person name="Luo Z.H."/>
            <person name="Li M."/>
        </authorList>
    </citation>
    <scope>NUCLEOTIDE SEQUENCE [LARGE SCALE GENOMIC DNA]</scope>
    <source>
        <strain evidence="7">SpSt-1182</strain>
    </source>
</reference>
<comment type="catalytic activity">
    <reaction evidence="4">
        <text>alpha-D-ribose 1-phosphate = D-ribose 5-phosphate</text>
        <dbReference type="Rhea" id="RHEA:18793"/>
        <dbReference type="ChEBI" id="CHEBI:57720"/>
        <dbReference type="ChEBI" id="CHEBI:78346"/>
        <dbReference type="EC" id="5.4.2.7"/>
    </reaction>
</comment>
<dbReference type="Gene3D" id="3.30.70.1250">
    <property type="entry name" value="Phosphopentomutase"/>
    <property type="match status" value="1"/>
</dbReference>
<organism evidence="7">
    <name type="scientific">candidate division WOR-3 bacterium</name>
    <dbReference type="NCBI Taxonomy" id="2052148"/>
    <lineage>
        <taxon>Bacteria</taxon>
        <taxon>Bacteria division WOR-3</taxon>
    </lineage>
</organism>
<evidence type="ECO:0000256" key="3">
    <source>
        <dbReference type="ARBA" id="ARBA00023211"/>
    </source>
</evidence>
<dbReference type="GO" id="GO:0043094">
    <property type="term" value="P:metabolic compound salvage"/>
    <property type="evidence" value="ECO:0007669"/>
    <property type="project" value="UniProtKB-UniRule"/>
</dbReference>
<feature type="binding site" evidence="4">
    <location>
        <position position="337"/>
    </location>
    <ligand>
        <name>Mn(2+)</name>
        <dbReference type="ChEBI" id="CHEBI:29035"/>
        <label>2</label>
    </ligand>
</feature>
<dbReference type="InterPro" id="IPR010045">
    <property type="entry name" value="DeoB"/>
</dbReference>
<feature type="binding site" evidence="4">
    <location>
        <position position="289"/>
    </location>
    <ligand>
        <name>Mn(2+)</name>
        <dbReference type="ChEBI" id="CHEBI:29035"/>
        <label>2</label>
    </ligand>
</feature>
<dbReference type="HAMAP" id="MF_00740">
    <property type="entry name" value="Phosphopentomut"/>
    <property type="match status" value="1"/>
</dbReference>
<dbReference type="SUPFAM" id="SSF53649">
    <property type="entry name" value="Alkaline phosphatase-like"/>
    <property type="match status" value="1"/>
</dbReference>
<dbReference type="UniPathway" id="UPA00087">
    <property type="reaction ID" value="UER00173"/>
</dbReference>
<dbReference type="InterPro" id="IPR006124">
    <property type="entry name" value="Metalloenzyme"/>
</dbReference>
<comment type="catalytic activity">
    <reaction evidence="4">
        <text>2-deoxy-alpha-D-ribose 1-phosphate = 2-deoxy-D-ribose 5-phosphate</text>
        <dbReference type="Rhea" id="RHEA:27658"/>
        <dbReference type="ChEBI" id="CHEBI:57259"/>
        <dbReference type="ChEBI" id="CHEBI:62877"/>
        <dbReference type="EC" id="5.4.2.7"/>
    </reaction>
</comment>
<feature type="binding site" evidence="4">
    <location>
        <position position="12"/>
    </location>
    <ligand>
        <name>Mn(2+)</name>
        <dbReference type="ChEBI" id="CHEBI:29035"/>
        <label>1</label>
    </ligand>
</feature>
<accession>A0A7V0XEQ4</accession>
<dbReference type="PANTHER" id="PTHR21110">
    <property type="entry name" value="PHOSPHOPENTOMUTASE"/>
    <property type="match status" value="1"/>
</dbReference>
<dbReference type="NCBIfam" id="TIGR01696">
    <property type="entry name" value="deoB"/>
    <property type="match status" value="1"/>
</dbReference>